<organism evidence="2">
    <name type="scientific">Leyella stercorea CAG:629</name>
    <dbReference type="NCBI Taxonomy" id="1263103"/>
    <lineage>
        <taxon>Bacteria</taxon>
        <taxon>Pseudomonadati</taxon>
        <taxon>Bacteroidota</taxon>
        <taxon>Bacteroidia</taxon>
        <taxon>Bacteroidales</taxon>
        <taxon>Prevotellaceae</taxon>
        <taxon>Leyella</taxon>
    </lineage>
</organism>
<reference evidence="2" key="1">
    <citation type="submission" date="2012-11" db="EMBL/GenBank/DDBJ databases">
        <title>Dependencies among metagenomic species, viruses, plasmids and units of genetic variation.</title>
        <authorList>
            <person name="Nielsen H.B."/>
            <person name="Almeida M."/>
            <person name="Juncker A.S."/>
            <person name="Rasmussen S."/>
            <person name="Li J."/>
            <person name="Sunagawa S."/>
            <person name="Plichta D."/>
            <person name="Gautier L."/>
            <person name="Le Chatelier E."/>
            <person name="Peletier E."/>
            <person name="Bonde I."/>
            <person name="Nielsen T."/>
            <person name="Manichanh C."/>
            <person name="Arumugam M."/>
            <person name="Batto J."/>
            <person name="Santos M.B.Q.D."/>
            <person name="Blom N."/>
            <person name="Borruel N."/>
            <person name="Burgdorf K.S."/>
            <person name="Boumezbeur F."/>
            <person name="Casellas F."/>
            <person name="Dore J."/>
            <person name="Guarner F."/>
            <person name="Hansen T."/>
            <person name="Hildebrand F."/>
            <person name="Kaas R.S."/>
            <person name="Kennedy S."/>
            <person name="Kristiansen K."/>
            <person name="Kultima J.R."/>
            <person name="Leonard P."/>
            <person name="Levenez F."/>
            <person name="Lund O."/>
            <person name="Moumen B."/>
            <person name="Le Paslier D."/>
            <person name="Pons N."/>
            <person name="Pedersen O."/>
            <person name="Prifti E."/>
            <person name="Qin J."/>
            <person name="Raes J."/>
            <person name="Tap J."/>
            <person name="Tims S."/>
            <person name="Ussery D.W."/>
            <person name="Yamada T."/>
            <person name="MetaHit consortium"/>
            <person name="Renault P."/>
            <person name="Sicheritz-Ponten T."/>
            <person name="Bork P."/>
            <person name="Wang J."/>
            <person name="Brunak S."/>
            <person name="Ehrlich S.D."/>
        </authorList>
    </citation>
    <scope>NUCLEOTIDE SEQUENCE [LARGE SCALE GENOMIC DNA]</scope>
</reference>
<name>R7GZM9_9BACT</name>
<dbReference type="STRING" id="1263103.BN741_01021"/>
<feature type="chain" id="PRO_5004446336" description="CARDB domain-containing protein" evidence="1">
    <location>
        <begin position="20"/>
        <end position="641"/>
    </location>
</feature>
<dbReference type="Proteomes" id="UP000018072">
    <property type="component" value="Unassembled WGS sequence"/>
</dbReference>
<feature type="signal peptide" evidence="1">
    <location>
        <begin position="1"/>
        <end position="19"/>
    </location>
</feature>
<evidence type="ECO:0000256" key="1">
    <source>
        <dbReference type="SAM" id="SignalP"/>
    </source>
</evidence>
<keyword evidence="1" id="KW-0732">Signal</keyword>
<proteinExistence type="predicted"/>
<comment type="caution">
    <text evidence="2">The sequence shown here is derived from an EMBL/GenBank/DDBJ whole genome shotgun (WGS) entry which is preliminary data.</text>
</comment>
<evidence type="ECO:0008006" key="3">
    <source>
        <dbReference type="Google" id="ProtNLM"/>
    </source>
</evidence>
<dbReference type="Gene3D" id="2.60.40.10">
    <property type="entry name" value="Immunoglobulins"/>
    <property type="match status" value="1"/>
</dbReference>
<gene>
    <name evidence="2" type="ORF">BN741_01021</name>
</gene>
<protein>
    <recommendedName>
        <fullName evidence="3">CARDB domain-containing protein</fullName>
    </recommendedName>
</protein>
<dbReference type="InterPro" id="IPR013783">
    <property type="entry name" value="Ig-like_fold"/>
</dbReference>
<evidence type="ECO:0000313" key="2">
    <source>
        <dbReference type="EMBL" id="CDE31397.1"/>
    </source>
</evidence>
<sequence>MKKILLSAFAMLLAVTANAQNLTVEKLQSPLGVQTEAFGAHKAPAKANLAVNQRLVGYFNTDDCDTYLGVTSITGNNKVAMELTADDLAPYYGKKIVGVRFNLGQGETSTGVFVENVKINNGTITENTAIVTSDKSVTSAAGAKNTGEWHEVMFDNKVEINSSFEALLVGYCYKQKSNNYPIGVSSKVEGPFYVFANIPASKGGNGENWYQINSGGYGLSIQLIVEGDFAPNAVQPLDFGDVMVTKGKTKNVAVSLFNLGSKLSSIDYTIALDGKAGTEQHLDFGKDYGVGGTHTVEIPFAADSKIGKSTVTLTVTKVNGVENANATKTATGTLYTVEREFVKRSVVEQFTGTGCGNCPSGHVSMHNMHNLYGDQFIGIALHQFNSNDPMYYASYDLGFTGAPQCMVNRSSGVLAPYEQMPEALKASLKEIAMTEVTVAGTFTDEDTKVNATASVESLAAGDYNIAFMLTADGLTGTTTSWKQHNYFCKGGGRYSSKASMPDDLKFLWDKGSSYVETYNDVLIASSYVSNKNKATLPTLVANGTVSSEYTLKMPTKVILKKALKLDQVYVVAVLLDKKTGAIVNAGRARVTGSTGIEDVTTGTEATVVARYTVNGVQVSAPVKGVNILKMSDGTTRKVLVK</sequence>
<accession>R7GZM9</accession>
<dbReference type="AlphaFoldDB" id="R7GZM9"/>
<dbReference type="RefSeq" id="WP_022430243.1">
    <property type="nucleotide sequence ID" value="NZ_FR899242.1"/>
</dbReference>
<dbReference type="EMBL" id="CBIT010000089">
    <property type="protein sequence ID" value="CDE31397.1"/>
    <property type="molecule type" value="Genomic_DNA"/>
</dbReference>